<proteinExistence type="predicted"/>
<gene>
    <name evidence="1" type="ORF">CARN6_1614</name>
</gene>
<evidence type="ECO:0008006" key="2">
    <source>
        <dbReference type="Google" id="ProtNLM"/>
    </source>
</evidence>
<dbReference type="AlphaFoldDB" id="E6QLQ3"/>
<accession>E6QLQ3</accession>
<reference evidence="1" key="1">
    <citation type="submission" date="2009-10" db="EMBL/GenBank/DDBJ databases">
        <title>Diversity of trophic interactions inside an arsenic-rich microbial ecosystem.</title>
        <authorList>
            <person name="Bertin P.N."/>
            <person name="Heinrich-Salmeron A."/>
            <person name="Pelletier E."/>
            <person name="Goulhen-Chollet F."/>
            <person name="Arsene-Ploetze F."/>
            <person name="Gallien S."/>
            <person name="Calteau A."/>
            <person name="Vallenet D."/>
            <person name="Casiot C."/>
            <person name="Chane-Woon-Ming B."/>
            <person name="Giloteaux L."/>
            <person name="Barakat M."/>
            <person name="Bonnefoy V."/>
            <person name="Bruneel O."/>
            <person name="Chandler M."/>
            <person name="Cleiss J."/>
            <person name="Duran R."/>
            <person name="Elbaz-Poulichet F."/>
            <person name="Fonknechten N."/>
            <person name="Lauga B."/>
            <person name="Mornico D."/>
            <person name="Ortet P."/>
            <person name="Schaeffer C."/>
            <person name="Siguier P."/>
            <person name="Alexander Thil Smith A."/>
            <person name="Van Dorsselaer A."/>
            <person name="Weissenbach J."/>
            <person name="Medigue C."/>
            <person name="Le Paslier D."/>
        </authorList>
    </citation>
    <scope>NUCLEOTIDE SEQUENCE</scope>
</reference>
<protein>
    <recommendedName>
        <fullName evidence="2">Outer membrane lipoprotein-sorting protein</fullName>
    </recommendedName>
</protein>
<sequence length="265" mass="30795">MLQSMLRRFPCLLIAVLLLGTLAARGQDDATAKNAARASELLNQMIKALGGDLWLDMPNYELWGTTSTFFEGKPTGVTTSFWYFHQAPDQDRFEYSKHRDVVQIYTAHEGWEIIYRGMKQLPKDQVDDFLRRRAHSIETVIHAWLPDPKTILTYDGQQLAERHLADQVTLLSANNDVVTLQLDAETHLPLRRIFRWRDPTYKDFDEDIEEYDNYRVVDGIETPYSITRFHNGDMVHEQFLLGAQYDRMLPADEFDPQATARKIVK</sequence>
<comment type="caution">
    <text evidence="1">The sequence shown here is derived from an EMBL/GenBank/DDBJ whole genome shotgun (WGS) entry which is preliminary data.</text>
</comment>
<name>E6QLQ3_9ZZZZ</name>
<dbReference type="EMBL" id="CABQ01000190">
    <property type="protein sequence ID" value="CBI08174.1"/>
    <property type="molecule type" value="Genomic_DNA"/>
</dbReference>
<organism evidence="1">
    <name type="scientific">mine drainage metagenome</name>
    <dbReference type="NCBI Taxonomy" id="410659"/>
    <lineage>
        <taxon>unclassified sequences</taxon>
        <taxon>metagenomes</taxon>
        <taxon>ecological metagenomes</taxon>
    </lineage>
</organism>
<evidence type="ECO:0000313" key="1">
    <source>
        <dbReference type="EMBL" id="CBI08174.1"/>
    </source>
</evidence>